<dbReference type="AlphaFoldDB" id="A0A8H7IZ76"/>
<keyword evidence="6" id="KW-0326">Glycosidase</keyword>
<reference evidence="11" key="2">
    <citation type="submission" date="2020-09" db="EMBL/GenBank/DDBJ databases">
        <title>Reference genome assembly for Australian Ascochyta lentis isolate Al4.</title>
        <authorList>
            <person name="Lee R.C."/>
            <person name="Farfan-Caceres L.M."/>
            <person name="Debler J.W."/>
            <person name="Williams A.H."/>
            <person name="Henares B.M."/>
        </authorList>
    </citation>
    <scope>NUCLEOTIDE SEQUENCE</scope>
    <source>
        <strain evidence="11">Al4</strain>
    </source>
</reference>
<evidence type="ECO:0000313" key="11">
    <source>
        <dbReference type="EMBL" id="KAF9693530.1"/>
    </source>
</evidence>
<dbReference type="InterPro" id="IPR017853">
    <property type="entry name" value="GH"/>
</dbReference>
<gene>
    <name evidence="11" type="ORF">EKO04_008159</name>
</gene>
<proteinExistence type="inferred from homology"/>
<comment type="caution">
    <text evidence="11">The sequence shown here is derived from an EMBL/GenBank/DDBJ whole genome shotgun (WGS) entry which is preliminary data.</text>
</comment>
<comment type="similarity">
    <text evidence="2">Belongs to the glycosyl hydrolase 5 (cellulase A) family.</text>
</comment>
<dbReference type="Proteomes" id="UP000651452">
    <property type="component" value="Unassembled WGS sequence"/>
</dbReference>
<dbReference type="GO" id="GO:0009251">
    <property type="term" value="P:glucan catabolic process"/>
    <property type="evidence" value="ECO:0007669"/>
    <property type="project" value="TreeGrafter"/>
</dbReference>
<comment type="subcellular location">
    <subcellularLocation>
        <location evidence="1">Secreted</location>
    </subcellularLocation>
</comment>
<dbReference type="Gene3D" id="3.20.20.80">
    <property type="entry name" value="Glycosidases"/>
    <property type="match status" value="2"/>
</dbReference>
<dbReference type="SUPFAM" id="SSF51445">
    <property type="entry name" value="(Trans)glycosidases"/>
    <property type="match status" value="2"/>
</dbReference>
<reference evidence="11" key="1">
    <citation type="submission" date="2018-12" db="EMBL/GenBank/DDBJ databases">
        <authorList>
            <person name="Syme R.A."/>
            <person name="Farfan-Caceres L."/>
            <person name="Lichtenzveig J."/>
        </authorList>
    </citation>
    <scope>NUCLEOTIDE SEQUENCE</scope>
    <source>
        <strain evidence="11">Al4</strain>
    </source>
</reference>
<dbReference type="PANTHER" id="PTHR31297:SF1">
    <property type="entry name" value="GLUCAN 1,3-BETA-GLUCOSIDASE I_II-RELATED"/>
    <property type="match status" value="1"/>
</dbReference>
<dbReference type="GO" id="GO:0005576">
    <property type="term" value="C:extracellular region"/>
    <property type="evidence" value="ECO:0007669"/>
    <property type="project" value="UniProtKB-SubCell"/>
</dbReference>
<dbReference type="OrthoDB" id="1887033at2759"/>
<dbReference type="InterPro" id="IPR050386">
    <property type="entry name" value="Glycosyl_hydrolase_5"/>
</dbReference>
<dbReference type="PANTHER" id="PTHR31297">
    <property type="entry name" value="GLUCAN ENDO-1,6-BETA-GLUCOSIDASE B"/>
    <property type="match status" value="1"/>
</dbReference>
<keyword evidence="7" id="KW-0961">Cell wall biogenesis/degradation</keyword>
<evidence type="ECO:0000313" key="12">
    <source>
        <dbReference type="Proteomes" id="UP000651452"/>
    </source>
</evidence>
<keyword evidence="5" id="KW-0378">Hydrolase</keyword>
<sequence>MVQKLFTAALIVGLAIGLPQSNGVNLGSWLEKERVHDPIWWVNVGGENASDEWTLCQTLGKQCGPIFEARYGSFLNFSTIDTLASVGVNTLRIPTIYAAWVKVPGSELYSGNQVQFLDRIVSYAACTDNVVMDTHVYYFAAAGTYANYVNGAVCGQAQYIANQTKFPNFIGEWSLQTMFNNTIAGRKSIFNTERYAWSEYLSGGAFWTAVSYSITPVDGEGVQREYWSYVDLINQGVAKTPVPGQTFC</sequence>
<keyword evidence="12" id="KW-1185">Reference proteome</keyword>
<evidence type="ECO:0000256" key="7">
    <source>
        <dbReference type="ARBA" id="ARBA00023316"/>
    </source>
</evidence>
<dbReference type="GO" id="GO:0071555">
    <property type="term" value="P:cell wall organization"/>
    <property type="evidence" value="ECO:0007669"/>
    <property type="project" value="UniProtKB-KW"/>
</dbReference>
<name>A0A8H7IZ76_9PLEO</name>
<dbReference type="GO" id="GO:0004338">
    <property type="term" value="F:glucan exo-1,3-beta-glucosidase activity"/>
    <property type="evidence" value="ECO:0007669"/>
    <property type="project" value="UniProtKB-EC"/>
</dbReference>
<evidence type="ECO:0000256" key="9">
    <source>
        <dbReference type="ARBA" id="ARBA00038929"/>
    </source>
</evidence>
<evidence type="ECO:0000256" key="4">
    <source>
        <dbReference type="ARBA" id="ARBA00022729"/>
    </source>
</evidence>
<evidence type="ECO:0000256" key="5">
    <source>
        <dbReference type="ARBA" id="ARBA00022801"/>
    </source>
</evidence>
<dbReference type="GO" id="GO:0009986">
    <property type="term" value="C:cell surface"/>
    <property type="evidence" value="ECO:0007669"/>
    <property type="project" value="TreeGrafter"/>
</dbReference>
<keyword evidence="3" id="KW-0964">Secreted</keyword>
<dbReference type="EMBL" id="RZGK01000015">
    <property type="protein sequence ID" value="KAF9693530.1"/>
    <property type="molecule type" value="Genomic_DNA"/>
</dbReference>
<evidence type="ECO:0000256" key="3">
    <source>
        <dbReference type="ARBA" id="ARBA00022525"/>
    </source>
</evidence>
<feature type="chain" id="PRO_5034852578" description="glucan 1,3-beta-glucosidase" evidence="10">
    <location>
        <begin position="24"/>
        <end position="248"/>
    </location>
</feature>
<evidence type="ECO:0000256" key="8">
    <source>
        <dbReference type="ARBA" id="ARBA00036824"/>
    </source>
</evidence>
<accession>A0A8H7IZ76</accession>
<comment type="catalytic activity">
    <reaction evidence="8">
        <text>Successive hydrolysis of beta-D-glucose units from the non-reducing ends of (1-&gt;3)-beta-D-glucans, releasing alpha-glucose.</text>
        <dbReference type="EC" id="3.2.1.58"/>
    </reaction>
</comment>
<evidence type="ECO:0000256" key="6">
    <source>
        <dbReference type="ARBA" id="ARBA00023295"/>
    </source>
</evidence>
<evidence type="ECO:0000256" key="2">
    <source>
        <dbReference type="ARBA" id="ARBA00005641"/>
    </source>
</evidence>
<keyword evidence="4 10" id="KW-0732">Signal</keyword>
<protein>
    <recommendedName>
        <fullName evidence="9">glucan 1,3-beta-glucosidase</fullName>
        <ecNumber evidence="9">3.2.1.58</ecNumber>
    </recommendedName>
</protein>
<dbReference type="EC" id="3.2.1.58" evidence="9"/>
<evidence type="ECO:0000256" key="10">
    <source>
        <dbReference type="SAM" id="SignalP"/>
    </source>
</evidence>
<organism evidence="11 12">
    <name type="scientific">Ascochyta lentis</name>
    <dbReference type="NCBI Taxonomy" id="205686"/>
    <lineage>
        <taxon>Eukaryota</taxon>
        <taxon>Fungi</taxon>
        <taxon>Dikarya</taxon>
        <taxon>Ascomycota</taxon>
        <taxon>Pezizomycotina</taxon>
        <taxon>Dothideomycetes</taxon>
        <taxon>Pleosporomycetidae</taxon>
        <taxon>Pleosporales</taxon>
        <taxon>Pleosporineae</taxon>
        <taxon>Didymellaceae</taxon>
        <taxon>Ascochyta</taxon>
    </lineage>
</organism>
<evidence type="ECO:0000256" key="1">
    <source>
        <dbReference type="ARBA" id="ARBA00004613"/>
    </source>
</evidence>
<feature type="signal peptide" evidence="10">
    <location>
        <begin position="1"/>
        <end position="23"/>
    </location>
</feature>